<evidence type="ECO:0000259" key="6">
    <source>
        <dbReference type="Pfam" id="PF04873"/>
    </source>
</evidence>
<comment type="caution">
    <text evidence="7">The sequence shown here is derived from an EMBL/GenBank/DDBJ whole genome shotgun (WGS) entry which is preliminary data.</text>
</comment>
<evidence type="ECO:0000256" key="3">
    <source>
        <dbReference type="ARBA" id="ARBA00022745"/>
    </source>
</evidence>
<feature type="compositionally biased region" description="Polar residues" evidence="5">
    <location>
        <begin position="11"/>
        <end position="37"/>
    </location>
</feature>
<accession>A0AAV8FXZ3</accession>
<dbReference type="Pfam" id="PF04873">
    <property type="entry name" value="EIN3_DNA-bd"/>
    <property type="match status" value="1"/>
</dbReference>
<evidence type="ECO:0000256" key="2">
    <source>
        <dbReference type="ARBA" id="ARBA00009416"/>
    </source>
</evidence>
<dbReference type="SUPFAM" id="SSF116768">
    <property type="entry name" value="DNA-binding domain of EIN3-like"/>
    <property type="match status" value="1"/>
</dbReference>
<feature type="region of interest" description="Disordered" evidence="5">
    <location>
        <begin position="368"/>
        <end position="395"/>
    </location>
</feature>
<dbReference type="GO" id="GO:0003677">
    <property type="term" value="F:DNA binding"/>
    <property type="evidence" value="ECO:0007669"/>
    <property type="project" value="TreeGrafter"/>
</dbReference>
<dbReference type="InterPro" id="IPR023278">
    <property type="entry name" value="Ethylene_insens-like_DNA-bd"/>
</dbReference>
<sequence length="562" mass="63617">MGRNKEILLPGQSSTGRSNVLATNKVSSPPARPSNSKPEALLSLSESYDSEVDSTDSSSDRSASSREAMLVKYKRKLSMYQEMLDKKLAEENPERTEKKKAVNSLDDIYSRQMQLNHSVNIIGNSFRRAMDEANLLGYVYGIILEDGNVLTGSSPSLREWWVEQVRFEHNGTAAANQFYMENQLNFDPTKETEPPKRTYNVLMELSDATLGSILSAVMNCCDPPQRKFPLEKKVPPPWWPMGTEPWWDQITIKEDQGPPPYKKPHDLRKMWKAAVVVAIIKHMAPAFDKLAHAVKQSKNLQDRMIVREMHAWNYVLREEAKMYITAHPDVSLLDLLRLFQTQVPVLSDNSNTGRLHDHVEAFQPPLVQLPPQEQEPSQAPPSTEQRMFRGAQVERSPWPRQKRVLRYTCNRPRCLHHSSEFGFRTMELRDQHQQSCGSRNSVGNFRRQVEPPAFPMSTLYRELVPPQFTPMLQAPIPPTQQMTPPSFRPMAIQPPAATYQEVAGAFSEIGPLQQTWSLNNAGVPVYPAMPNDGQVMGSLQSAILGYGFYNGEGSDGNAGYFM</sequence>
<dbReference type="GO" id="GO:0009873">
    <property type="term" value="P:ethylene-activated signaling pathway"/>
    <property type="evidence" value="ECO:0007669"/>
    <property type="project" value="UniProtKB-KW"/>
</dbReference>
<dbReference type="PANTHER" id="PTHR33305">
    <property type="entry name" value="ETHYLENE INSENSITIVE 3-LIKE 2 PROTEIN"/>
    <property type="match status" value="1"/>
</dbReference>
<comment type="similarity">
    <text evidence="2">Belongs to the EIN3 family.</text>
</comment>
<evidence type="ECO:0000256" key="4">
    <source>
        <dbReference type="ARBA" id="ARBA00023242"/>
    </source>
</evidence>
<evidence type="ECO:0000256" key="5">
    <source>
        <dbReference type="SAM" id="MobiDB-lite"/>
    </source>
</evidence>
<feature type="region of interest" description="Disordered" evidence="5">
    <location>
        <begin position="1"/>
        <end position="66"/>
    </location>
</feature>
<keyword evidence="3" id="KW-0936">Ethylene signaling pathway</keyword>
<organism evidence="7 8">
    <name type="scientific">Rhynchospora pubera</name>
    <dbReference type="NCBI Taxonomy" id="906938"/>
    <lineage>
        <taxon>Eukaryota</taxon>
        <taxon>Viridiplantae</taxon>
        <taxon>Streptophyta</taxon>
        <taxon>Embryophyta</taxon>
        <taxon>Tracheophyta</taxon>
        <taxon>Spermatophyta</taxon>
        <taxon>Magnoliopsida</taxon>
        <taxon>Liliopsida</taxon>
        <taxon>Poales</taxon>
        <taxon>Cyperaceae</taxon>
        <taxon>Cyperoideae</taxon>
        <taxon>Rhynchosporeae</taxon>
        <taxon>Rhynchospora</taxon>
    </lineage>
</organism>
<dbReference type="InterPro" id="IPR006957">
    <property type="entry name" value="EIN3"/>
</dbReference>
<reference evidence="7" key="1">
    <citation type="submission" date="2022-08" db="EMBL/GenBank/DDBJ databases">
        <authorList>
            <person name="Marques A."/>
        </authorList>
    </citation>
    <scope>NUCLEOTIDE SEQUENCE</scope>
    <source>
        <strain evidence="7">RhyPub2mFocal</strain>
        <tissue evidence="7">Leaves</tissue>
    </source>
</reference>
<evidence type="ECO:0000313" key="8">
    <source>
        <dbReference type="Proteomes" id="UP001140206"/>
    </source>
</evidence>
<proteinExistence type="inferred from homology"/>
<dbReference type="EMBL" id="JAMFTS010000002">
    <property type="protein sequence ID" value="KAJ4798335.1"/>
    <property type="molecule type" value="Genomic_DNA"/>
</dbReference>
<dbReference type="Proteomes" id="UP001140206">
    <property type="component" value="Chromosome 2"/>
</dbReference>
<dbReference type="GO" id="GO:0003700">
    <property type="term" value="F:DNA-binding transcription factor activity"/>
    <property type="evidence" value="ECO:0007669"/>
    <property type="project" value="InterPro"/>
</dbReference>
<feature type="compositionally biased region" description="Low complexity" evidence="5">
    <location>
        <begin position="368"/>
        <end position="385"/>
    </location>
</feature>
<dbReference type="PANTHER" id="PTHR33305:SF30">
    <property type="entry name" value="ETHYLENE INSENSITIVE 3-LIKE 3 PROTEIN"/>
    <property type="match status" value="1"/>
</dbReference>
<dbReference type="GO" id="GO:0005634">
    <property type="term" value="C:nucleus"/>
    <property type="evidence" value="ECO:0007669"/>
    <property type="project" value="UniProtKB-SubCell"/>
</dbReference>
<evidence type="ECO:0000256" key="1">
    <source>
        <dbReference type="ARBA" id="ARBA00004123"/>
    </source>
</evidence>
<dbReference type="InterPro" id="IPR047091">
    <property type="entry name" value="EIN3-like_DNA-bd"/>
</dbReference>
<dbReference type="Gene3D" id="1.10.3180.10">
    <property type="entry name" value="DNA-binding domain of EIN3-like"/>
    <property type="match status" value="1"/>
</dbReference>
<comment type="subcellular location">
    <subcellularLocation>
        <location evidence="1">Nucleus</location>
    </subcellularLocation>
</comment>
<dbReference type="AlphaFoldDB" id="A0AAV8FXZ3"/>
<feature type="domain" description="Ethylene insensitive 3-like DNA-binding" evidence="6">
    <location>
        <begin position="70"/>
        <end position="319"/>
    </location>
</feature>
<name>A0AAV8FXZ3_9POAL</name>
<protein>
    <submittedName>
        <fullName evidence="7">Ethylene insensitive 3</fullName>
    </submittedName>
</protein>
<keyword evidence="8" id="KW-1185">Reference proteome</keyword>
<gene>
    <name evidence="7" type="ORF">LUZ62_049581</name>
</gene>
<evidence type="ECO:0000313" key="7">
    <source>
        <dbReference type="EMBL" id="KAJ4798335.1"/>
    </source>
</evidence>
<keyword evidence="4" id="KW-0539">Nucleus</keyword>